<evidence type="ECO:0000313" key="4">
    <source>
        <dbReference type="EMBL" id="SDQ64350.1"/>
    </source>
</evidence>
<evidence type="ECO:0000256" key="1">
    <source>
        <dbReference type="SAM" id="Coils"/>
    </source>
</evidence>
<accession>A0ABY0TDP9</accession>
<dbReference type="Proteomes" id="UP000183471">
    <property type="component" value="Unassembled WGS sequence"/>
</dbReference>
<dbReference type="RefSeq" id="WP_107797712.1">
    <property type="nucleotide sequence ID" value="NZ_FNKY01000001.1"/>
</dbReference>
<feature type="coiled-coil region" evidence="1">
    <location>
        <begin position="138"/>
        <end position="200"/>
    </location>
</feature>
<organism evidence="4 5">
    <name type="scientific">Nitrosospira multiformis</name>
    <dbReference type="NCBI Taxonomy" id="1231"/>
    <lineage>
        <taxon>Bacteria</taxon>
        <taxon>Pseudomonadati</taxon>
        <taxon>Pseudomonadota</taxon>
        <taxon>Betaproteobacteria</taxon>
        <taxon>Nitrosomonadales</taxon>
        <taxon>Nitrosomonadaceae</taxon>
        <taxon>Nitrosospira</taxon>
    </lineage>
</organism>
<gene>
    <name evidence="4" type="ORF">SAMN05216402_1670</name>
</gene>
<name>A0ABY0TDP9_9PROT</name>
<dbReference type="NCBIfam" id="NF033542">
    <property type="entry name" value="transpos_IS110"/>
    <property type="match status" value="1"/>
</dbReference>
<dbReference type="InterPro" id="IPR002525">
    <property type="entry name" value="Transp_IS110-like_N"/>
</dbReference>
<keyword evidence="1" id="KW-0175">Coiled coil</keyword>
<sequence length="373" mass="41150">MTTKMLVPAKSATLAFAGIDAGATELMLVIRKNAVSMKGQKFANTPSERLRLLKRLSKFPGVSVCVEATGVYHLDLALALADAGVRLMVLNPKAAHNFAKVLLKNSKTDTVDADTLAQYAERMPYQSWTRPATEAPMLRALARRINTLTRNKAAAKNQQHALTFSPQTPKAVLRDLKLSIAQLEKRIDHLAAEAKTLIQAYPALARPFALLLTVKGIGETSAIALLGELMLLPPSLTHQQWVKAAGLDPRHFKSGTSVDKRARISKAGNRYIRQALYLPALSAKAHDPHVKGFFEHLSPTAKPRCRGYALSCVNCCMRFMACSPITSRSIIQDSMRFPHDAKKSENSVDSEQSIYQSKKSKVLFTLYRDRSIE</sequence>
<dbReference type="PANTHER" id="PTHR33055:SF3">
    <property type="entry name" value="PUTATIVE TRANSPOSASE FOR IS117-RELATED"/>
    <property type="match status" value="1"/>
</dbReference>
<feature type="domain" description="Transposase IS110-like N-terminal" evidence="2">
    <location>
        <begin position="17"/>
        <end position="161"/>
    </location>
</feature>
<dbReference type="InterPro" id="IPR047650">
    <property type="entry name" value="Transpos_IS110"/>
</dbReference>
<dbReference type="Pfam" id="PF02371">
    <property type="entry name" value="Transposase_20"/>
    <property type="match status" value="1"/>
</dbReference>
<feature type="domain" description="Transposase IS116/IS110/IS902 C-terminal" evidence="3">
    <location>
        <begin position="210"/>
        <end position="294"/>
    </location>
</feature>
<protein>
    <submittedName>
        <fullName evidence="4">Transposase</fullName>
    </submittedName>
</protein>
<dbReference type="InterPro" id="IPR003346">
    <property type="entry name" value="Transposase_20"/>
</dbReference>
<evidence type="ECO:0000259" key="2">
    <source>
        <dbReference type="Pfam" id="PF01548"/>
    </source>
</evidence>
<comment type="caution">
    <text evidence="4">The sequence shown here is derived from an EMBL/GenBank/DDBJ whole genome shotgun (WGS) entry which is preliminary data.</text>
</comment>
<dbReference type="PANTHER" id="PTHR33055">
    <property type="entry name" value="TRANSPOSASE FOR INSERTION SEQUENCE ELEMENT IS1111A"/>
    <property type="match status" value="1"/>
</dbReference>
<evidence type="ECO:0000259" key="3">
    <source>
        <dbReference type="Pfam" id="PF02371"/>
    </source>
</evidence>
<keyword evidence="5" id="KW-1185">Reference proteome</keyword>
<dbReference type="EMBL" id="FNKY01000001">
    <property type="protein sequence ID" value="SDQ64350.1"/>
    <property type="molecule type" value="Genomic_DNA"/>
</dbReference>
<evidence type="ECO:0000313" key="5">
    <source>
        <dbReference type="Proteomes" id="UP000183471"/>
    </source>
</evidence>
<dbReference type="Pfam" id="PF01548">
    <property type="entry name" value="DEDD_Tnp_IS110"/>
    <property type="match status" value="1"/>
</dbReference>
<proteinExistence type="predicted"/>
<reference evidence="4 5" key="1">
    <citation type="submission" date="2016-10" db="EMBL/GenBank/DDBJ databases">
        <authorList>
            <person name="Varghese N."/>
            <person name="Submissions S."/>
        </authorList>
    </citation>
    <scope>NUCLEOTIDE SEQUENCE [LARGE SCALE GENOMIC DNA]</scope>
    <source>
        <strain evidence="4 5">Nl1</strain>
    </source>
</reference>